<evidence type="ECO:0000256" key="7">
    <source>
        <dbReference type="ARBA" id="ARBA00023180"/>
    </source>
</evidence>
<feature type="compositionally biased region" description="Basic and acidic residues" evidence="14">
    <location>
        <begin position="480"/>
        <end position="501"/>
    </location>
</feature>
<sequence length="912" mass="103116">MAVQGEDVYATAVFDYGIPVDRIRNAQPANLVLLDRPDLHSAFTKINLWKLTQFRKIVYLDADVLALRAPDELFDLPHAFSAAPDIGWPDLFNTGVMALTPNMGDYYALLAMADRGISFDGADQGLFNMYFKNDFHRLSFTYNVTPSVHYQYLPAYRHFQSSINMVHFIGKKKPWSLARDADKGDSPHSDMVGRWWAVYDKHYRVPVCVTPLFPPYPVSYMKVTDRRYFDAQSPSTTPSPAWQSTQTIQHPQGSRDNATDLLRYFVKGEFNPTGEHRQEGPPHHHDGGQVQEYCYEHQETPQAYPTPSSQEPFHLPPFHHPPHPEPQEPKDHYHGPADQQWHQHYQDQDYGHHERHHERHQEYHRDDGHQGWHPPPPPLSEYGDDHGHYQPPHPTESYDHVHGAHHQLPPPQSEQHQWPPESVGQRSGSPGHGGRAPPLPPPPQEHMQWEEPPHREHQPWKPEDGWAPPPGERHHHHHEIRHDEPQRETSHDHHAHSDELHPLPLPSGPFTPREGTKAEAREEQVSAHHHWSEKRERTPPPPVQIWDAQREPPPSDSKPEAENFPQEHYEMSGSTQPFIPPERYPSPPRNMWYEVPQEPPAPAYEKPRAIFPWESSQPTASRVFWDDSAESTEDDDPRTGEPPGPSGSQPAEPSMTGSTIAEAKSAPETPSTVTATAFTGNMWASFDRANAWDDDPQIQRYAQKLEEKTQPRKSLVLLRADSGQLAGEGRTGHHGIRVTDFPSEYERPSLPVTPAPVRSHLRSWGSGGPNDAGELPTAEGVPSQADWDPITQLQKLAKEQSEALMKKLEEQKKQNSSQAAAEPAGQPSTTVLSPQPVKGAAAASMVRHMIDRSEREGPTMHRNDAEKAVSFQEDIPEPSYQGPGSAWERGEGSLSTVPSMSAAEEEKDVFQT</sequence>
<dbReference type="GO" id="GO:0005978">
    <property type="term" value="P:glycogen biosynthetic process"/>
    <property type="evidence" value="ECO:0007669"/>
    <property type="project" value="UniProtKB-KW"/>
</dbReference>
<feature type="compositionally biased region" description="Acidic residues" evidence="14">
    <location>
        <begin position="627"/>
        <end position="636"/>
    </location>
</feature>
<comment type="cofactor">
    <cofactor evidence="1">
        <name>Mn(2+)</name>
        <dbReference type="ChEBI" id="CHEBI:29035"/>
    </cofactor>
</comment>
<dbReference type="EC" id="2.4.1.186" evidence="10"/>
<accession>A0AAD5RIL9</accession>
<feature type="compositionally biased region" description="Basic and acidic residues" evidence="14">
    <location>
        <begin position="359"/>
        <end position="370"/>
    </location>
</feature>
<evidence type="ECO:0000256" key="4">
    <source>
        <dbReference type="ARBA" id="ARBA00022679"/>
    </source>
</evidence>
<keyword evidence="7" id="KW-0325">Glycoprotein</keyword>
<evidence type="ECO:0000256" key="5">
    <source>
        <dbReference type="ARBA" id="ARBA00022723"/>
    </source>
</evidence>
<dbReference type="AlphaFoldDB" id="A0AAD5RIL9"/>
<keyword evidence="6" id="KW-0320">Glycogen biosynthesis</keyword>
<feature type="compositionally biased region" description="Basic and acidic residues" evidence="14">
    <location>
        <begin position="447"/>
        <end position="464"/>
    </location>
</feature>
<keyword evidence="5" id="KW-0479">Metal-binding</keyword>
<feature type="compositionally biased region" description="Basic and acidic residues" evidence="14">
    <location>
        <begin position="848"/>
        <end position="867"/>
    </location>
</feature>
<dbReference type="EMBL" id="JAKWBI020000419">
    <property type="protein sequence ID" value="KAJ2895207.1"/>
    <property type="molecule type" value="Genomic_DNA"/>
</dbReference>
<feature type="compositionally biased region" description="Basic and acidic residues" evidence="14">
    <location>
        <begin position="514"/>
        <end position="526"/>
    </location>
</feature>
<feature type="compositionally biased region" description="Basic and acidic residues" evidence="14">
    <location>
        <begin position="557"/>
        <end position="570"/>
    </location>
</feature>
<feature type="compositionally biased region" description="Polar residues" evidence="14">
    <location>
        <begin position="232"/>
        <end position="256"/>
    </location>
</feature>
<dbReference type="InterPro" id="IPR029044">
    <property type="entry name" value="Nucleotide-diphossugar_trans"/>
</dbReference>
<keyword evidence="4" id="KW-0808">Transferase</keyword>
<comment type="subcellular location">
    <subcellularLocation>
        <location evidence="2">Cytoplasm</location>
    </subcellularLocation>
</comment>
<name>A0AAD5RIL9_9PEZI</name>
<evidence type="ECO:0000313" key="15">
    <source>
        <dbReference type="EMBL" id="KAJ2895207.1"/>
    </source>
</evidence>
<evidence type="ECO:0000256" key="6">
    <source>
        <dbReference type="ARBA" id="ARBA00023056"/>
    </source>
</evidence>
<keyword evidence="3" id="KW-0963">Cytoplasm</keyword>
<evidence type="ECO:0000256" key="10">
    <source>
        <dbReference type="ARBA" id="ARBA00038934"/>
    </source>
</evidence>
<evidence type="ECO:0000256" key="13">
    <source>
        <dbReference type="ARBA" id="ARBA00057883"/>
    </source>
</evidence>
<dbReference type="Pfam" id="PF01501">
    <property type="entry name" value="Glyco_transf_8"/>
    <property type="match status" value="1"/>
</dbReference>
<organism evidence="15 16">
    <name type="scientific">Zalerion maritima</name>
    <dbReference type="NCBI Taxonomy" id="339359"/>
    <lineage>
        <taxon>Eukaryota</taxon>
        <taxon>Fungi</taxon>
        <taxon>Dikarya</taxon>
        <taxon>Ascomycota</taxon>
        <taxon>Pezizomycotina</taxon>
        <taxon>Sordariomycetes</taxon>
        <taxon>Lulworthiomycetidae</taxon>
        <taxon>Lulworthiales</taxon>
        <taxon>Lulworthiaceae</taxon>
        <taxon>Zalerion</taxon>
    </lineage>
</organism>
<comment type="function">
    <text evidence="13">Self-glucosylating initiator of glycogen synthesis. It catalyzes the formation of a short alpha (1,4)-glucosyl chain covalently attached via a glucose 1-O-tyrosyl linkage to internal tyrosine residues and these chains act as primers for the elongation reaction catalyzed by glycogen synthase.</text>
</comment>
<evidence type="ECO:0000256" key="3">
    <source>
        <dbReference type="ARBA" id="ARBA00022490"/>
    </source>
</evidence>
<keyword evidence="16" id="KW-1185">Reference proteome</keyword>
<evidence type="ECO:0000256" key="9">
    <source>
        <dbReference type="ARBA" id="ARBA00038162"/>
    </source>
</evidence>
<evidence type="ECO:0000256" key="2">
    <source>
        <dbReference type="ARBA" id="ARBA00004496"/>
    </source>
</evidence>
<feature type="compositionally biased region" description="Polar residues" evidence="14">
    <location>
        <begin position="646"/>
        <end position="659"/>
    </location>
</feature>
<evidence type="ECO:0000313" key="16">
    <source>
        <dbReference type="Proteomes" id="UP001201980"/>
    </source>
</evidence>
<dbReference type="GO" id="GO:0008466">
    <property type="term" value="F:glycogenin glucosyltransferase activity"/>
    <property type="evidence" value="ECO:0007669"/>
    <property type="project" value="UniProtKB-EC"/>
</dbReference>
<proteinExistence type="inferred from homology"/>
<dbReference type="GO" id="GO:0005737">
    <property type="term" value="C:cytoplasm"/>
    <property type="evidence" value="ECO:0007669"/>
    <property type="project" value="UniProtKB-SubCell"/>
</dbReference>
<dbReference type="InterPro" id="IPR002495">
    <property type="entry name" value="Glyco_trans_8"/>
</dbReference>
<dbReference type="GO" id="GO:0046872">
    <property type="term" value="F:metal ion binding"/>
    <property type="evidence" value="ECO:0007669"/>
    <property type="project" value="UniProtKB-KW"/>
</dbReference>
<dbReference type="Gene3D" id="3.90.550.10">
    <property type="entry name" value="Spore Coat Polysaccharide Biosynthesis Protein SpsA, Chain A"/>
    <property type="match status" value="1"/>
</dbReference>
<dbReference type="Proteomes" id="UP001201980">
    <property type="component" value="Unassembled WGS sequence"/>
</dbReference>
<evidence type="ECO:0000256" key="1">
    <source>
        <dbReference type="ARBA" id="ARBA00001936"/>
    </source>
</evidence>
<evidence type="ECO:0000256" key="12">
    <source>
        <dbReference type="ARBA" id="ARBA00052293"/>
    </source>
</evidence>
<dbReference type="CDD" id="cd02537">
    <property type="entry name" value="GT8_Glycogenin"/>
    <property type="match status" value="1"/>
</dbReference>
<feature type="region of interest" description="Disordered" evidence="14">
    <location>
        <begin position="231"/>
        <end position="256"/>
    </location>
</feature>
<keyword evidence="8" id="KW-0464">Manganese</keyword>
<dbReference type="SUPFAM" id="SSF53448">
    <property type="entry name" value="Nucleotide-diphospho-sugar transferases"/>
    <property type="match status" value="1"/>
</dbReference>
<evidence type="ECO:0000256" key="8">
    <source>
        <dbReference type="ARBA" id="ARBA00023211"/>
    </source>
</evidence>
<comment type="similarity">
    <text evidence="9">Belongs to the glycosyltransferase 8 family. Glycogenin subfamily.</text>
</comment>
<evidence type="ECO:0000256" key="14">
    <source>
        <dbReference type="SAM" id="MobiDB-lite"/>
    </source>
</evidence>
<comment type="catalytic activity">
    <reaction evidence="11">
        <text>[1,4-alpha-D-glucosyl](n)-L-tyrosyl-[glycogenin] + UDP-alpha-D-glucose = [1,4-alpha-D-glucosyl](n+1)-L-tyrosyl-[glycogenin] + UDP + H(+)</text>
        <dbReference type="Rhea" id="RHEA:56560"/>
        <dbReference type="Rhea" id="RHEA-COMP:14606"/>
        <dbReference type="Rhea" id="RHEA-COMP:14607"/>
        <dbReference type="ChEBI" id="CHEBI:15378"/>
        <dbReference type="ChEBI" id="CHEBI:58223"/>
        <dbReference type="ChEBI" id="CHEBI:58885"/>
        <dbReference type="ChEBI" id="CHEBI:140574"/>
        <dbReference type="EC" id="2.4.1.186"/>
    </reaction>
</comment>
<comment type="caution">
    <text evidence="15">The sequence shown here is derived from an EMBL/GenBank/DDBJ whole genome shotgun (WGS) entry which is preliminary data.</text>
</comment>
<dbReference type="FunFam" id="3.90.550.10:FF:000092">
    <property type="entry name" value="Glycogenin 2"/>
    <property type="match status" value="1"/>
</dbReference>
<feature type="region of interest" description="Disordered" evidence="14">
    <location>
        <begin position="725"/>
        <end position="912"/>
    </location>
</feature>
<feature type="compositionally biased region" description="Polar residues" evidence="14">
    <location>
        <begin position="300"/>
        <end position="309"/>
    </location>
</feature>
<feature type="compositionally biased region" description="Pro residues" evidence="14">
    <location>
        <begin position="578"/>
        <end position="588"/>
    </location>
</feature>
<protein>
    <recommendedName>
        <fullName evidence="10">glycogenin glucosyltransferase</fullName>
        <ecNumber evidence="10">2.4.1.186</ecNumber>
    </recommendedName>
</protein>
<feature type="compositionally biased region" description="Acidic residues" evidence="14">
    <location>
        <begin position="903"/>
        <end position="912"/>
    </location>
</feature>
<feature type="compositionally biased region" description="Basic and acidic residues" evidence="14">
    <location>
        <begin position="322"/>
        <end position="335"/>
    </location>
</feature>
<gene>
    <name evidence="15" type="ORF">MKZ38_006786</name>
</gene>
<reference evidence="15" key="1">
    <citation type="submission" date="2022-07" db="EMBL/GenBank/DDBJ databases">
        <title>Draft genome sequence of Zalerion maritima ATCC 34329, a (micro)plastics degrading marine fungus.</title>
        <authorList>
            <person name="Paco A."/>
            <person name="Goncalves M.F.M."/>
            <person name="Rocha-Santos T.A.P."/>
            <person name="Alves A."/>
        </authorList>
    </citation>
    <scope>NUCLEOTIDE SEQUENCE</scope>
    <source>
        <strain evidence="15">ATCC 34329</strain>
    </source>
</reference>
<dbReference type="InterPro" id="IPR050587">
    <property type="entry name" value="GNT1/Glycosyltrans_8"/>
</dbReference>
<feature type="region of interest" description="Disordered" evidence="14">
    <location>
        <begin position="299"/>
        <end position="674"/>
    </location>
</feature>
<comment type="catalytic activity">
    <reaction evidence="12">
        <text>L-tyrosyl-[glycogenin] + UDP-alpha-D-glucose = alpha-D-glucosyl-L-tyrosyl-[glycogenin] + UDP + H(+)</text>
        <dbReference type="Rhea" id="RHEA:23360"/>
        <dbReference type="Rhea" id="RHEA-COMP:14604"/>
        <dbReference type="Rhea" id="RHEA-COMP:14605"/>
        <dbReference type="ChEBI" id="CHEBI:15378"/>
        <dbReference type="ChEBI" id="CHEBI:46858"/>
        <dbReference type="ChEBI" id="CHEBI:58223"/>
        <dbReference type="ChEBI" id="CHEBI:58885"/>
        <dbReference type="ChEBI" id="CHEBI:140573"/>
        <dbReference type="EC" id="2.4.1.186"/>
    </reaction>
</comment>
<dbReference type="PANTHER" id="PTHR11183">
    <property type="entry name" value="GLYCOGENIN SUBFAMILY MEMBER"/>
    <property type="match status" value="1"/>
</dbReference>
<evidence type="ECO:0000256" key="11">
    <source>
        <dbReference type="ARBA" id="ARBA00050886"/>
    </source>
</evidence>
<feature type="compositionally biased region" description="Basic and acidic residues" evidence="14">
    <location>
        <begin position="796"/>
        <end position="813"/>
    </location>
</feature>